<feature type="chain" id="PRO_5046636313" evidence="1">
    <location>
        <begin position="24"/>
        <end position="468"/>
    </location>
</feature>
<accession>A0ABW3IZB1</accession>
<dbReference type="InterPro" id="IPR036365">
    <property type="entry name" value="PGBD-like_sf"/>
</dbReference>
<dbReference type="Gene3D" id="1.10.101.10">
    <property type="entry name" value="PGBD-like superfamily/PGBD"/>
    <property type="match status" value="1"/>
</dbReference>
<proteinExistence type="predicted"/>
<dbReference type="SMART" id="SM00671">
    <property type="entry name" value="SEL1"/>
    <property type="match status" value="3"/>
</dbReference>
<dbReference type="EMBL" id="JBHTJT010000060">
    <property type="protein sequence ID" value="MFD0982667.1"/>
    <property type="molecule type" value="Genomic_DNA"/>
</dbReference>
<keyword evidence="3" id="KW-1185">Reference proteome</keyword>
<dbReference type="SUPFAM" id="SSF81901">
    <property type="entry name" value="HCP-like"/>
    <property type="match status" value="1"/>
</dbReference>
<sequence length="468" mass="49600">MTKFSNYLVAWLLFFPVALPVAGQEPSEIAALQKDLSSTEAATRDAAEAQLRDLADKGDAEAAGILSRAMDKSGDRQAAIDILRPAAASGDIPTIQRLTWLLRESDADAGEILDALRLGWEAGDVASGINYARGLTGAGDPDSLRIARQTLEAASSRPGFTAWADLASMRKSGVGGATDPEGAFRATQEAANSGNAWSELHLARMFLNGEGTEPNPAAALDHYQAALQGEAELAAAARRDLVAGHLYRNFDSLSDPGAGLDLAAEGIAAGDIGMVRIVATMREEEGALGARAETLRQQALEIANQAAAGGDETAARSIFDYWHKLAVRSPEGAREEAAIVTAYGALLDRPRLVRHELVNLAQRVEGPAERAEAVALLETLEGKDYTAALLDLRTHKNLYVQALQTRLAQRGYDPGVPDGLLGPRTLRSFAAFCESYGVEAECENGPLSWQIGRAIGSHLDPGDDPAEP</sequence>
<dbReference type="Gene3D" id="1.25.40.10">
    <property type="entry name" value="Tetratricopeptide repeat domain"/>
    <property type="match status" value="1"/>
</dbReference>
<feature type="signal peptide" evidence="1">
    <location>
        <begin position="1"/>
        <end position="23"/>
    </location>
</feature>
<dbReference type="RefSeq" id="WP_386078960.1">
    <property type="nucleotide sequence ID" value="NZ_JBHTJT010000060.1"/>
</dbReference>
<keyword evidence="1" id="KW-0732">Signal</keyword>
<evidence type="ECO:0000256" key="1">
    <source>
        <dbReference type="SAM" id="SignalP"/>
    </source>
</evidence>
<evidence type="ECO:0000313" key="3">
    <source>
        <dbReference type="Proteomes" id="UP001597108"/>
    </source>
</evidence>
<dbReference type="InterPro" id="IPR011990">
    <property type="entry name" value="TPR-like_helical_dom_sf"/>
</dbReference>
<dbReference type="InterPro" id="IPR006597">
    <property type="entry name" value="Sel1-like"/>
</dbReference>
<protein>
    <submittedName>
        <fullName evidence="2">Uncharacterized protein</fullName>
    </submittedName>
</protein>
<organism evidence="2 3">
    <name type="scientific">Tropicimonas aquimaris</name>
    <dbReference type="NCBI Taxonomy" id="914152"/>
    <lineage>
        <taxon>Bacteria</taxon>
        <taxon>Pseudomonadati</taxon>
        <taxon>Pseudomonadota</taxon>
        <taxon>Alphaproteobacteria</taxon>
        <taxon>Rhodobacterales</taxon>
        <taxon>Roseobacteraceae</taxon>
        <taxon>Tropicimonas</taxon>
    </lineage>
</organism>
<comment type="caution">
    <text evidence="2">The sequence shown here is derived from an EMBL/GenBank/DDBJ whole genome shotgun (WGS) entry which is preliminary data.</text>
</comment>
<dbReference type="SUPFAM" id="SSF47090">
    <property type="entry name" value="PGBD-like"/>
    <property type="match status" value="1"/>
</dbReference>
<gene>
    <name evidence="2" type="ORF">ACFQ2S_23820</name>
</gene>
<dbReference type="Proteomes" id="UP001597108">
    <property type="component" value="Unassembled WGS sequence"/>
</dbReference>
<name>A0ABW3IZB1_9RHOB</name>
<reference evidence="3" key="1">
    <citation type="journal article" date="2019" name="Int. J. Syst. Evol. Microbiol.">
        <title>The Global Catalogue of Microorganisms (GCM) 10K type strain sequencing project: providing services to taxonomists for standard genome sequencing and annotation.</title>
        <authorList>
            <consortium name="The Broad Institute Genomics Platform"/>
            <consortium name="The Broad Institute Genome Sequencing Center for Infectious Disease"/>
            <person name="Wu L."/>
            <person name="Ma J."/>
        </authorList>
    </citation>
    <scope>NUCLEOTIDE SEQUENCE [LARGE SCALE GENOMIC DNA]</scope>
    <source>
        <strain evidence="3">CCUG 60524</strain>
    </source>
</reference>
<dbReference type="InterPro" id="IPR036366">
    <property type="entry name" value="PGBDSf"/>
</dbReference>
<evidence type="ECO:0000313" key="2">
    <source>
        <dbReference type="EMBL" id="MFD0982667.1"/>
    </source>
</evidence>